<dbReference type="InterPro" id="IPR022648">
    <property type="entry name" value="Pr_cel_nuc_antig_N"/>
</dbReference>
<comment type="caution">
    <text evidence="6">The sequence shown here is derived from an EMBL/GenBank/DDBJ whole genome shotgun (WGS) entry which is preliminary data.</text>
</comment>
<dbReference type="GO" id="GO:0006275">
    <property type="term" value="P:regulation of DNA replication"/>
    <property type="evidence" value="ECO:0007669"/>
    <property type="project" value="UniProtKB-UniRule"/>
</dbReference>
<gene>
    <name evidence="3" type="primary">pcn</name>
    <name evidence="6" type="ORF">ENU08_03680</name>
    <name evidence="5" type="ORF">ENU41_04780</name>
</gene>
<reference evidence="6" key="1">
    <citation type="journal article" date="2020" name="mSystems">
        <title>Genome- and Community-Level Interaction Insights into Carbon Utilization and Element Cycling Functions of Hydrothermarchaeota in Hydrothermal Sediment.</title>
        <authorList>
            <person name="Zhou Z."/>
            <person name="Liu Y."/>
            <person name="Xu W."/>
            <person name="Pan J."/>
            <person name="Luo Z.H."/>
            <person name="Li M."/>
        </authorList>
    </citation>
    <scope>NUCLEOTIDE SEQUENCE [LARGE SCALE GENOMIC DNA]</scope>
    <source>
        <strain evidence="6">SpSt-637</strain>
        <strain evidence="5">SpSt-667</strain>
    </source>
</reference>
<keyword evidence="1 3" id="KW-0235">DNA replication</keyword>
<proteinExistence type="inferred from homology"/>
<accession>A0A7C4NKK5</accession>
<dbReference type="GO" id="GO:0030337">
    <property type="term" value="F:DNA polymerase processivity factor activity"/>
    <property type="evidence" value="ECO:0007669"/>
    <property type="project" value="UniProtKB-UniRule"/>
</dbReference>
<comment type="function">
    <text evidence="3">Sliding clamp subunit that acts as a moving platform for DNA processing. Responsible for tethering the catalytic subunit of DNA polymerase and other proteins to DNA during high-speed replication.</text>
</comment>
<comment type="similarity">
    <text evidence="3">Belongs to the PCNA family.</text>
</comment>
<organism evidence="6">
    <name type="scientific">Ignisphaera aggregans</name>
    <dbReference type="NCBI Taxonomy" id="334771"/>
    <lineage>
        <taxon>Archaea</taxon>
        <taxon>Thermoproteota</taxon>
        <taxon>Thermoprotei</taxon>
        <taxon>Desulfurococcales</taxon>
        <taxon>Desulfurococcaceae</taxon>
        <taxon>Ignisphaera</taxon>
    </lineage>
</organism>
<comment type="subunit">
    <text evidence="3">Homotrimer. The subunits circularize to form a toroid; DNA passes through its center. Replication factor C (RFC) is required to load the toroid on the DNA.</text>
</comment>
<dbReference type="SUPFAM" id="SSF55979">
    <property type="entry name" value="DNA clamp"/>
    <property type="match status" value="2"/>
</dbReference>
<keyword evidence="2 3" id="KW-0238">DNA-binding</keyword>
<evidence type="ECO:0000256" key="1">
    <source>
        <dbReference type="ARBA" id="ARBA00022705"/>
    </source>
</evidence>
<dbReference type="Pfam" id="PF00705">
    <property type="entry name" value="PCNA_N"/>
    <property type="match status" value="1"/>
</dbReference>
<dbReference type="PROSITE" id="PS01251">
    <property type="entry name" value="PCNA_1"/>
    <property type="match status" value="1"/>
</dbReference>
<dbReference type="PRINTS" id="PR00339">
    <property type="entry name" value="PCNACYCLIN"/>
</dbReference>
<feature type="domain" description="Proliferating cell nuclear antigen PCNA N-terminal" evidence="4">
    <location>
        <begin position="24"/>
        <end position="127"/>
    </location>
</feature>
<evidence type="ECO:0000256" key="3">
    <source>
        <dbReference type="HAMAP-Rule" id="MF_00317"/>
    </source>
</evidence>
<evidence type="ECO:0000313" key="5">
    <source>
        <dbReference type="EMBL" id="HGQ35974.1"/>
    </source>
</evidence>
<evidence type="ECO:0000256" key="2">
    <source>
        <dbReference type="ARBA" id="ARBA00023125"/>
    </source>
</evidence>
<dbReference type="CDD" id="cd00577">
    <property type="entry name" value="PCNA"/>
    <property type="match status" value="1"/>
</dbReference>
<dbReference type="PANTHER" id="PTHR11352">
    <property type="entry name" value="PROLIFERATING CELL NUCLEAR ANTIGEN"/>
    <property type="match status" value="1"/>
</dbReference>
<dbReference type="EMBL" id="DTBD01000025">
    <property type="protein sequence ID" value="HGQ64325.1"/>
    <property type="molecule type" value="Genomic_DNA"/>
</dbReference>
<protein>
    <recommendedName>
        <fullName evidence="3">DNA polymerase sliding clamp</fullName>
    </recommendedName>
    <alternativeName>
        <fullName evidence="3">Proliferating cell nuclear antigen homolog</fullName>
        <shortName evidence="3">PCNA</shortName>
    </alternativeName>
</protein>
<evidence type="ECO:0000313" key="6">
    <source>
        <dbReference type="EMBL" id="HGQ64325.1"/>
    </source>
</evidence>
<dbReference type="GO" id="GO:0003677">
    <property type="term" value="F:DNA binding"/>
    <property type="evidence" value="ECO:0007669"/>
    <property type="project" value="UniProtKB-UniRule"/>
</dbReference>
<dbReference type="Gene3D" id="3.70.10.10">
    <property type="match status" value="1"/>
</dbReference>
<dbReference type="InterPro" id="IPR046938">
    <property type="entry name" value="DNA_clamp_sf"/>
</dbReference>
<dbReference type="InterPro" id="IPR022659">
    <property type="entry name" value="Pr_cel_nuc_antig_CS"/>
</dbReference>
<dbReference type="EMBL" id="DTCK01000034">
    <property type="protein sequence ID" value="HGQ35974.1"/>
    <property type="molecule type" value="Genomic_DNA"/>
</dbReference>
<evidence type="ECO:0000259" key="4">
    <source>
        <dbReference type="Pfam" id="PF00705"/>
    </source>
</evidence>
<dbReference type="PANTHER" id="PTHR11352:SF0">
    <property type="entry name" value="PROLIFERATING CELL NUCLEAR ANTIGEN"/>
    <property type="match status" value="1"/>
</dbReference>
<dbReference type="AlphaFoldDB" id="A0A7C4NKK5"/>
<dbReference type="HAMAP" id="MF_00317">
    <property type="entry name" value="DNApol_clamp_arch"/>
    <property type="match status" value="1"/>
</dbReference>
<dbReference type="GO" id="GO:0006272">
    <property type="term" value="P:leading strand elongation"/>
    <property type="evidence" value="ECO:0007669"/>
    <property type="project" value="TreeGrafter"/>
</dbReference>
<name>A0A7C4NKK5_9CREN</name>
<sequence>MKRYTSKHLYMFLCKPLIGDAEVLKAVFLDARLWRYVLKELAEFLETVGIKFSPTEGVKLKAMDPSHVMLVDLSIPATAFEEYDIEKETTLLIPLDPVAKILRRARKTDKLMIISNDSKLTLGLVSKGEVERIFTLPLLTGSYEEIPELSIEFEAQAKILGPTLAVALSILEEIGDVLKIKAAKDGISLISSSELSEIEIPFTVATGVLIDYQPPSSVDEIVNAYSMEYISMLTSIAKLAETIAIKLGKDMPCEISSELISGTQLKIYIAPRAE</sequence>
<dbReference type="InterPro" id="IPR000730">
    <property type="entry name" value="Pr_cel_nuc_antig"/>
</dbReference>